<protein>
    <submittedName>
        <fullName evidence="1">Uncharacterized protein</fullName>
    </submittedName>
</protein>
<proteinExistence type="predicted"/>
<sequence length="45" mass="5310">MDTKSTRVRRQGGDFDGVIWWHEPISQQLFKLKLTNGSHARQQQQ</sequence>
<reference evidence="1 2" key="1">
    <citation type="submission" date="2015-01" db="EMBL/GenBank/DDBJ databases">
        <title>Evolution of Trichinella species and genotypes.</title>
        <authorList>
            <person name="Korhonen P.K."/>
            <person name="Edoardo P."/>
            <person name="Giuseppe L.R."/>
            <person name="Gasser R.B."/>
        </authorList>
    </citation>
    <scope>NUCLEOTIDE SEQUENCE [LARGE SCALE GENOMIC DNA]</scope>
    <source>
        <strain evidence="1">ISS417</strain>
    </source>
</reference>
<evidence type="ECO:0000313" key="1">
    <source>
        <dbReference type="EMBL" id="KRX42626.1"/>
    </source>
</evidence>
<gene>
    <name evidence="1" type="ORF">T05_16504</name>
</gene>
<dbReference type="AlphaFoldDB" id="A0A0V0TUI2"/>
<evidence type="ECO:0000313" key="2">
    <source>
        <dbReference type="Proteomes" id="UP000055048"/>
    </source>
</evidence>
<accession>A0A0V0TUI2</accession>
<dbReference type="Proteomes" id="UP000055048">
    <property type="component" value="Unassembled WGS sequence"/>
</dbReference>
<dbReference type="EMBL" id="JYDJ01000139">
    <property type="protein sequence ID" value="KRX42626.1"/>
    <property type="molecule type" value="Genomic_DNA"/>
</dbReference>
<comment type="caution">
    <text evidence="1">The sequence shown here is derived from an EMBL/GenBank/DDBJ whole genome shotgun (WGS) entry which is preliminary data.</text>
</comment>
<keyword evidence="2" id="KW-1185">Reference proteome</keyword>
<organism evidence="1 2">
    <name type="scientific">Trichinella murrelli</name>
    <dbReference type="NCBI Taxonomy" id="144512"/>
    <lineage>
        <taxon>Eukaryota</taxon>
        <taxon>Metazoa</taxon>
        <taxon>Ecdysozoa</taxon>
        <taxon>Nematoda</taxon>
        <taxon>Enoplea</taxon>
        <taxon>Dorylaimia</taxon>
        <taxon>Trichinellida</taxon>
        <taxon>Trichinellidae</taxon>
        <taxon>Trichinella</taxon>
    </lineage>
</organism>
<name>A0A0V0TUI2_9BILA</name>